<reference evidence="3" key="1">
    <citation type="submission" date="2019-08" db="EMBL/GenBank/DDBJ databases">
        <authorList>
            <person name="Kucharzyk K."/>
            <person name="Murdoch R.W."/>
            <person name="Higgins S."/>
            <person name="Loffler F."/>
        </authorList>
    </citation>
    <scope>NUCLEOTIDE SEQUENCE</scope>
</reference>
<organism evidence="3">
    <name type="scientific">bioreactor metagenome</name>
    <dbReference type="NCBI Taxonomy" id="1076179"/>
    <lineage>
        <taxon>unclassified sequences</taxon>
        <taxon>metagenomes</taxon>
        <taxon>ecological metagenomes</taxon>
    </lineage>
</organism>
<dbReference type="InterPro" id="IPR019251">
    <property type="entry name" value="DUF2231_TM"/>
</dbReference>
<proteinExistence type="predicted"/>
<evidence type="ECO:0000256" key="1">
    <source>
        <dbReference type="SAM" id="Phobius"/>
    </source>
</evidence>
<protein>
    <recommendedName>
        <fullName evidence="2">DUF2231 domain-containing protein</fullName>
    </recommendedName>
</protein>
<feature type="transmembrane region" description="Helical" evidence="1">
    <location>
        <begin position="113"/>
        <end position="137"/>
    </location>
</feature>
<keyword evidence="1" id="KW-1133">Transmembrane helix</keyword>
<evidence type="ECO:0000313" key="3">
    <source>
        <dbReference type="EMBL" id="MPM57210.1"/>
    </source>
</evidence>
<sequence>MFTVSHLHPMLVHFPIALVSVGFLLEISYFFCKKEVCLTRAGYYLLIIGTLAAAATWLSGMLFTSEMEGSAGQIRETHELFATVTLVLLLIAASIRIYLSLKKKEDNKTLKNMAFVLYALATVSVFITGFFGGTLVYNYMMPL</sequence>
<dbReference type="Pfam" id="PF09990">
    <property type="entry name" value="DUF2231"/>
    <property type="match status" value="1"/>
</dbReference>
<accession>A0A645AVM7</accession>
<evidence type="ECO:0000259" key="2">
    <source>
        <dbReference type="Pfam" id="PF09990"/>
    </source>
</evidence>
<gene>
    <name evidence="3" type="ORF">SDC9_104032</name>
</gene>
<feature type="transmembrane region" description="Helical" evidence="1">
    <location>
        <begin position="12"/>
        <end position="31"/>
    </location>
</feature>
<feature type="transmembrane region" description="Helical" evidence="1">
    <location>
        <begin position="43"/>
        <end position="60"/>
    </location>
</feature>
<keyword evidence="1" id="KW-0812">Transmembrane</keyword>
<keyword evidence="1" id="KW-0472">Membrane</keyword>
<comment type="caution">
    <text evidence="3">The sequence shown here is derived from an EMBL/GenBank/DDBJ whole genome shotgun (WGS) entry which is preliminary data.</text>
</comment>
<name>A0A645AVM7_9ZZZZ</name>
<dbReference type="AlphaFoldDB" id="A0A645AVM7"/>
<dbReference type="EMBL" id="VSSQ01016147">
    <property type="protein sequence ID" value="MPM57210.1"/>
    <property type="molecule type" value="Genomic_DNA"/>
</dbReference>
<feature type="domain" description="DUF2231" evidence="2">
    <location>
        <begin position="7"/>
        <end position="139"/>
    </location>
</feature>
<feature type="transmembrane region" description="Helical" evidence="1">
    <location>
        <begin position="80"/>
        <end position="101"/>
    </location>
</feature>